<dbReference type="GO" id="GO:0006412">
    <property type="term" value="P:translation"/>
    <property type="evidence" value="ECO:0007669"/>
    <property type="project" value="UniProtKB-UniRule"/>
</dbReference>
<dbReference type="HAMAP" id="MF_00374">
    <property type="entry name" value="Ribosomal_uL29"/>
    <property type="match status" value="1"/>
</dbReference>
<dbReference type="Pfam" id="PF00831">
    <property type="entry name" value="Ribosomal_L29"/>
    <property type="match status" value="1"/>
</dbReference>
<keyword evidence="2 5" id="KW-0689">Ribosomal protein</keyword>
<evidence type="ECO:0000256" key="1">
    <source>
        <dbReference type="ARBA" id="ARBA00009254"/>
    </source>
</evidence>
<protein>
    <recommendedName>
        <fullName evidence="4 5">Large ribosomal subunit protein uL29</fullName>
    </recommendedName>
</protein>
<evidence type="ECO:0000256" key="4">
    <source>
        <dbReference type="ARBA" id="ARBA00035204"/>
    </source>
</evidence>
<organism evidence="6 7">
    <name type="scientific">Candidatus Magasanikbacteria bacterium GW2011_GWC2_41_17</name>
    <dbReference type="NCBI Taxonomy" id="1619048"/>
    <lineage>
        <taxon>Bacteria</taxon>
        <taxon>Candidatus Magasanikiibacteriota</taxon>
    </lineage>
</organism>
<evidence type="ECO:0000313" key="6">
    <source>
        <dbReference type="EMBL" id="KKR99451.1"/>
    </source>
</evidence>
<dbReference type="Proteomes" id="UP000034108">
    <property type="component" value="Unassembled WGS sequence"/>
</dbReference>
<gene>
    <name evidence="5" type="primary">rpmC</name>
    <name evidence="6" type="ORF">UU49_C0006G0007</name>
</gene>
<dbReference type="GO" id="GO:0003735">
    <property type="term" value="F:structural constituent of ribosome"/>
    <property type="evidence" value="ECO:0007669"/>
    <property type="project" value="InterPro"/>
</dbReference>
<dbReference type="InterPro" id="IPR036049">
    <property type="entry name" value="Ribosomal_uL29_sf"/>
</dbReference>
<evidence type="ECO:0000313" key="7">
    <source>
        <dbReference type="Proteomes" id="UP000034108"/>
    </source>
</evidence>
<dbReference type="AlphaFoldDB" id="A0A0G0VIL9"/>
<keyword evidence="3 5" id="KW-0687">Ribonucleoprotein</keyword>
<dbReference type="NCBIfam" id="TIGR00012">
    <property type="entry name" value="L29"/>
    <property type="match status" value="1"/>
</dbReference>
<dbReference type="InterPro" id="IPR001854">
    <property type="entry name" value="Ribosomal_uL29"/>
</dbReference>
<evidence type="ECO:0000256" key="3">
    <source>
        <dbReference type="ARBA" id="ARBA00023274"/>
    </source>
</evidence>
<dbReference type="SUPFAM" id="SSF46561">
    <property type="entry name" value="Ribosomal protein L29 (L29p)"/>
    <property type="match status" value="1"/>
</dbReference>
<dbReference type="GO" id="GO:1990904">
    <property type="term" value="C:ribonucleoprotein complex"/>
    <property type="evidence" value="ECO:0007669"/>
    <property type="project" value="UniProtKB-KW"/>
</dbReference>
<comment type="similarity">
    <text evidence="1 5">Belongs to the universal ribosomal protein uL29 family.</text>
</comment>
<accession>A0A0G0VIL9</accession>
<dbReference type="EMBL" id="LCAV01000006">
    <property type="protein sequence ID" value="KKR99451.1"/>
    <property type="molecule type" value="Genomic_DNA"/>
</dbReference>
<dbReference type="GO" id="GO:0005840">
    <property type="term" value="C:ribosome"/>
    <property type="evidence" value="ECO:0007669"/>
    <property type="project" value="UniProtKB-KW"/>
</dbReference>
<comment type="caution">
    <text evidence="6">The sequence shown here is derived from an EMBL/GenBank/DDBJ whole genome shotgun (WGS) entry which is preliminary data.</text>
</comment>
<dbReference type="STRING" id="1619048.UU49_C0006G0007"/>
<name>A0A0G0VIL9_9BACT</name>
<evidence type="ECO:0000256" key="5">
    <source>
        <dbReference type="HAMAP-Rule" id="MF_00374"/>
    </source>
</evidence>
<evidence type="ECO:0000256" key="2">
    <source>
        <dbReference type="ARBA" id="ARBA00022980"/>
    </source>
</evidence>
<reference evidence="6 7" key="1">
    <citation type="journal article" date="2015" name="Nature">
        <title>rRNA introns, odd ribosomes, and small enigmatic genomes across a large radiation of phyla.</title>
        <authorList>
            <person name="Brown C.T."/>
            <person name="Hug L.A."/>
            <person name="Thomas B.C."/>
            <person name="Sharon I."/>
            <person name="Castelle C.J."/>
            <person name="Singh A."/>
            <person name="Wilkins M.J."/>
            <person name="Williams K.H."/>
            <person name="Banfield J.F."/>
        </authorList>
    </citation>
    <scope>NUCLEOTIDE SEQUENCE [LARGE SCALE GENOMIC DNA]</scope>
</reference>
<sequence>MKFSELKDKTKEEMTENVNILFGTLRELRFRVSTSELKNVREIRKLKKEAAQLLTALKGR</sequence>
<dbReference type="Gene3D" id="1.10.287.310">
    <property type="match status" value="1"/>
</dbReference>
<proteinExistence type="inferred from homology"/>